<proteinExistence type="predicted"/>
<evidence type="ECO:0000313" key="3">
    <source>
        <dbReference type="Proteomes" id="UP000799776"/>
    </source>
</evidence>
<dbReference type="Proteomes" id="UP000799776">
    <property type="component" value="Unassembled WGS sequence"/>
</dbReference>
<comment type="caution">
    <text evidence="2">The sequence shown here is derived from an EMBL/GenBank/DDBJ whole genome shotgun (WGS) entry which is preliminary data.</text>
</comment>
<gene>
    <name evidence="2" type="ORF">K490DRAFT_43232</name>
</gene>
<dbReference type="EMBL" id="ML978722">
    <property type="protein sequence ID" value="KAF2087016.1"/>
    <property type="molecule type" value="Genomic_DNA"/>
</dbReference>
<name>A0A9P4LYD7_9PEZI</name>
<evidence type="ECO:0000256" key="1">
    <source>
        <dbReference type="SAM" id="MobiDB-lite"/>
    </source>
</evidence>
<sequence>MAGVPSIGDILMLSQLAWKIGRSFTSGRSGAPTAFLQVEAEINGLAKALKLFAEALFADTHDNPLDRAGQDTQNAVGTIILSSKQSLQDLDSLVEQYQVIKKHRTSGGFSIERSWSDLVLSSYRKMIWTTEGGNIEGLRDTLHMHTSTITLVMQAMQSNSLARLQQIALPVGEKVEKVHGDGAGAADLSKRLDQVHTAVVEIAGASPVLPTRSLRTGNSGRSESMRLTASRRESDYSLNPSYSDISEHRSSISSARLTAPGSPTTGLRHSKWSNADLPAVHDADEAEWDSASLAMSTMSAPALPPPVMPPVMPPDPDPGIEAADQMSSFSLRSIDDSDKIVVDRAETTASQHEAFERAAFRNSAILCDLRGTAVEYLKPPDDESRPLEAGLGEAMKDCRICIVRKRDTRPDGSSRFLTSIWALSDDHEVRMQQKLPDTGPLIPYPSYFTPTKISLSLPSTLKFHPHIYGGDTLTSPQTTWINYIFDSPKSATLFQNELYARTLVGAYKTEKTLRVHDGIASVLAYQEQMCGMEMLRLWRDGETGGVLAMLHYSPVFRDGWLCFWLNGVGEGVRAKDEGGKEVKIKGLKIPVDGAATGMVGGRDGGEGGSGSAGLGRSASNDGQKKGKKWITGARIEFATELEKVLFLEKVREVQKQLVVLPEEA</sequence>
<dbReference type="AlphaFoldDB" id="A0A9P4LYD7"/>
<keyword evidence="3" id="KW-1185">Reference proteome</keyword>
<feature type="region of interest" description="Disordered" evidence="1">
    <location>
        <begin position="210"/>
        <end position="271"/>
    </location>
</feature>
<feature type="compositionally biased region" description="Gly residues" evidence="1">
    <location>
        <begin position="598"/>
        <end position="613"/>
    </location>
</feature>
<organism evidence="2 3">
    <name type="scientific">Saccharata proteae CBS 121410</name>
    <dbReference type="NCBI Taxonomy" id="1314787"/>
    <lineage>
        <taxon>Eukaryota</taxon>
        <taxon>Fungi</taxon>
        <taxon>Dikarya</taxon>
        <taxon>Ascomycota</taxon>
        <taxon>Pezizomycotina</taxon>
        <taxon>Dothideomycetes</taxon>
        <taxon>Dothideomycetes incertae sedis</taxon>
        <taxon>Botryosphaeriales</taxon>
        <taxon>Saccharataceae</taxon>
        <taxon>Saccharata</taxon>
    </lineage>
</organism>
<accession>A0A9P4LYD7</accession>
<feature type="compositionally biased region" description="Polar residues" evidence="1">
    <location>
        <begin position="213"/>
        <end position="227"/>
    </location>
</feature>
<feature type="region of interest" description="Disordered" evidence="1">
    <location>
        <begin position="598"/>
        <end position="627"/>
    </location>
</feature>
<evidence type="ECO:0008006" key="4">
    <source>
        <dbReference type="Google" id="ProtNLM"/>
    </source>
</evidence>
<reference evidence="2" key="1">
    <citation type="journal article" date="2020" name="Stud. Mycol.">
        <title>101 Dothideomycetes genomes: a test case for predicting lifestyles and emergence of pathogens.</title>
        <authorList>
            <person name="Haridas S."/>
            <person name="Albert R."/>
            <person name="Binder M."/>
            <person name="Bloem J."/>
            <person name="Labutti K."/>
            <person name="Salamov A."/>
            <person name="Andreopoulos B."/>
            <person name="Baker S."/>
            <person name="Barry K."/>
            <person name="Bills G."/>
            <person name="Bluhm B."/>
            <person name="Cannon C."/>
            <person name="Castanera R."/>
            <person name="Culley D."/>
            <person name="Daum C."/>
            <person name="Ezra D."/>
            <person name="Gonzalez J."/>
            <person name="Henrissat B."/>
            <person name="Kuo A."/>
            <person name="Liang C."/>
            <person name="Lipzen A."/>
            <person name="Lutzoni F."/>
            <person name="Magnuson J."/>
            <person name="Mondo S."/>
            <person name="Nolan M."/>
            <person name="Ohm R."/>
            <person name="Pangilinan J."/>
            <person name="Park H.-J."/>
            <person name="Ramirez L."/>
            <person name="Alfaro M."/>
            <person name="Sun H."/>
            <person name="Tritt A."/>
            <person name="Yoshinaga Y."/>
            <person name="Zwiers L.-H."/>
            <person name="Turgeon B."/>
            <person name="Goodwin S."/>
            <person name="Spatafora J."/>
            <person name="Crous P."/>
            <person name="Grigoriev I."/>
        </authorList>
    </citation>
    <scope>NUCLEOTIDE SEQUENCE</scope>
    <source>
        <strain evidence="2">CBS 121410</strain>
    </source>
</reference>
<protein>
    <recommendedName>
        <fullName evidence="4">Fungal N-terminal domain-containing protein</fullName>
    </recommendedName>
</protein>
<dbReference type="OrthoDB" id="5404564at2759"/>
<evidence type="ECO:0000313" key="2">
    <source>
        <dbReference type="EMBL" id="KAF2087016.1"/>
    </source>
</evidence>